<dbReference type="InterPro" id="IPR001647">
    <property type="entry name" value="HTH_TetR"/>
</dbReference>
<name>A0A2K9NTM2_BACTC</name>
<keyword evidence="5" id="KW-1185">Reference proteome</keyword>
<gene>
    <name evidence="4" type="ORF">C0V70_12320</name>
</gene>
<dbReference type="PANTHER" id="PTHR47506:SF1">
    <property type="entry name" value="HTH-TYPE TRANSCRIPTIONAL REGULATOR YJDC"/>
    <property type="match status" value="1"/>
</dbReference>
<dbReference type="Gene3D" id="1.10.357.10">
    <property type="entry name" value="Tetracycline Repressor, domain 2"/>
    <property type="match status" value="1"/>
</dbReference>
<dbReference type="InterPro" id="IPR011075">
    <property type="entry name" value="TetR_C"/>
</dbReference>
<accession>A0A2K9NTM2</accession>
<dbReference type="Proteomes" id="UP000235584">
    <property type="component" value="Chromosome"/>
</dbReference>
<protein>
    <submittedName>
        <fullName evidence="4">TetR/AcrR family transcriptional regulator</fullName>
    </submittedName>
</protein>
<dbReference type="KEGG" id="bsto:C0V70_12320"/>
<dbReference type="SUPFAM" id="SSF48498">
    <property type="entry name" value="Tetracyclin repressor-like, C-terminal domain"/>
    <property type="match status" value="1"/>
</dbReference>
<dbReference type="PANTHER" id="PTHR47506">
    <property type="entry name" value="TRANSCRIPTIONAL REGULATORY PROTEIN"/>
    <property type="match status" value="1"/>
</dbReference>
<reference evidence="4 5" key="1">
    <citation type="submission" date="2018-01" db="EMBL/GenBank/DDBJ databases">
        <title>Complete genome sequence of Bacteriovorax stolpii DSM12778.</title>
        <authorList>
            <person name="Tang B."/>
            <person name="Chang J."/>
        </authorList>
    </citation>
    <scope>NUCLEOTIDE SEQUENCE [LARGE SCALE GENOMIC DNA]</scope>
    <source>
        <strain evidence="4 5">DSM 12778</strain>
    </source>
</reference>
<dbReference type="InterPro" id="IPR009057">
    <property type="entry name" value="Homeodomain-like_sf"/>
</dbReference>
<dbReference type="PROSITE" id="PS50977">
    <property type="entry name" value="HTH_TETR_2"/>
    <property type="match status" value="1"/>
</dbReference>
<dbReference type="AlphaFoldDB" id="A0A2K9NTM2"/>
<keyword evidence="1" id="KW-0805">Transcription regulation</keyword>
<keyword evidence="3" id="KW-0804">Transcription</keyword>
<keyword evidence="2" id="KW-0238">DNA-binding</keyword>
<dbReference type="RefSeq" id="WP_102244164.1">
    <property type="nucleotide sequence ID" value="NZ_CP025704.1"/>
</dbReference>
<organism evidence="4 5">
    <name type="scientific">Bacteriovorax stolpii</name>
    <name type="common">Bdellovibrio stolpii</name>
    <dbReference type="NCBI Taxonomy" id="960"/>
    <lineage>
        <taxon>Bacteria</taxon>
        <taxon>Pseudomonadati</taxon>
        <taxon>Bdellovibrionota</taxon>
        <taxon>Bacteriovoracia</taxon>
        <taxon>Bacteriovoracales</taxon>
        <taxon>Bacteriovoracaceae</taxon>
        <taxon>Bacteriovorax</taxon>
    </lineage>
</organism>
<sequence length="191" mass="21544">MNAKSNNTKTEALNLAKEYLQTLGFNGFSFQTIADSLGIKKASLHYYFSSKEDMGIALLEDYEEGHKTWAKKVQELPSKVKLEKMVKGFCSLSAKHNMICPVGSFTSDFYSVSPKMKKKLQQFHFLIRDWLVETIEQGKKEGTIKKTIDSTLAADLFLTTLQGGVQVARIRGEQESLKKMLEALLDQLHGK</sequence>
<evidence type="ECO:0000256" key="3">
    <source>
        <dbReference type="ARBA" id="ARBA00023163"/>
    </source>
</evidence>
<dbReference type="InterPro" id="IPR036271">
    <property type="entry name" value="Tet_transcr_reg_TetR-rel_C_sf"/>
</dbReference>
<dbReference type="Pfam" id="PF16925">
    <property type="entry name" value="TetR_C_13"/>
    <property type="match status" value="1"/>
</dbReference>
<dbReference type="OrthoDB" id="3196926at2"/>
<evidence type="ECO:0000313" key="5">
    <source>
        <dbReference type="Proteomes" id="UP000235584"/>
    </source>
</evidence>
<dbReference type="GO" id="GO:0003677">
    <property type="term" value="F:DNA binding"/>
    <property type="evidence" value="ECO:0007669"/>
    <property type="project" value="UniProtKB-UniRule"/>
</dbReference>
<proteinExistence type="predicted"/>
<dbReference type="EMBL" id="CP025704">
    <property type="protein sequence ID" value="AUN98873.1"/>
    <property type="molecule type" value="Genomic_DNA"/>
</dbReference>
<evidence type="ECO:0000256" key="2">
    <source>
        <dbReference type="ARBA" id="ARBA00023125"/>
    </source>
</evidence>
<evidence type="ECO:0000313" key="4">
    <source>
        <dbReference type="EMBL" id="AUN98873.1"/>
    </source>
</evidence>
<dbReference type="Pfam" id="PF00440">
    <property type="entry name" value="TetR_N"/>
    <property type="match status" value="1"/>
</dbReference>
<dbReference type="SUPFAM" id="SSF46689">
    <property type="entry name" value="Homeodomain-like"/>
    <property type="match status" value="1"/>
</dbReference>
<evidence type="ECO:0000256" key="1">
    <source>
        <dbReference type="ARBA" id="ARBA00023015"/>
    </source>
</evidence>